<dbReference type="AlphaFoldDB" id="A0A533I3G5"/>
<comment type="caution">
    <text evidence="1">The sequence shown here is derived from an EMBL/GenBank/DDBJ whole genome shotgun (WGS) entry which is preliminary data.</text>
</comment>
<dbReference type="Proteomes" id="UP000315344">
    <property type="component" value="Unassembled WGS sequence"/>
</dbReference>
<evidence type="ECO:0000313" key="2">
    <source>
        <dbReference type="Proteomes" id="UP000315344"/>
    </source>
</evidence>
<dbReference type="EMBL" id="VAFL01000015">
    <property type="protein sequence ID" value="TKW65201.1"/>
    <property type="molecule type" value="Genomic_DNA"/>
</dbReference>
<accession>A0A533I3G5</accession>
<sequence>MDEIDSVTAWERVIKGLTFGKPKRQTEFEPFMASTRHVYYVKDGQFCGDRLLQRTVREFEEAQAYKPDCVMWAWNGTQWLWWYHEGVNIHHWRVPHPDVMAVPPVLEMMRLTGAL</sequence>
<gene>
    <name evidence="1" type="ORF">DI616_15855</name>
</gene>
<protein>
    <submittedName>
        <fullName evidence="1">Uncharacterized protein</fullName>
    </submittedName>
</protein>
<organism evidence="1 2">
    <name type="scientific">Paracoccus denitrificans</name>
    <dbReference type="NCBI Taxonomy" id="266"/>
    <lineage>
        <taxon>Bacteria</taxon>
        <taxon>Pseudomonadati</taxon>
        <taxon>Pseudomonadota</taxon>
        <taxon>Alphaproteobacteria</taxon>
        <taxon>Rhodobacterales</taxon>
        <taxon>Paracoccaceae</taxon>
        <taxon>Paracoccus</taxon>
    </lineage>
</organism>
<reference evidence="1 2" key="1">
    <citation type="journal article" date="2017" name="Nat. Commun.">
        <title>In situ click chemistry generation of cyclooxygenase-2 inhibitors.</title>
        <authorList>
            <person name="Bhardwaj A."/>
            <person name="Kaur J."/>
            <person name="Wuest M."/>
            <person name="Wuest F."/>
        </authorList>
    </citation>
    <scope>NUCLEOTIDE SEQUENCE [LARGE SCALE GENOMIC DNA]</scope>
    <source>
        <strain evidence="1">S2_012_000_R3_94</strain>
    </source>
</reference>
<evidence type="ECO:0000313" key="1">
    <source>
        <dbReference type="EMBL" id="TKW65201.1"/>
    </source>
</evidence>
<proteinExistence type="predicted"/>
<name>A0A533I3G5_PARDE</name>